<dbReference type="InParanoid" id="A0A0C3F0H6"/>
<dbReference type="InterPro" id="IPR002893">
    <property type="entry name" value="Znf_MYND"/>
</dbReference>
<feature type="region of interest" description="Disordered" evidence="5">
    <location>
        <begin position="1"/>
        <end position="21"/>
    </location>
</feature>
<evidence type="ECO:0000313" key="7">
    <source>
        <dbReference type="EMBL" id="KIM73481.1"/>
    </source>
</evidence>
<keyword evidence="2 4" id="KW-0863">Zinc-finger</keyword>
<evidence type="ECO:0000313" key="8">
    <source>
        <dbReference type="Proteomes" id="UP000054166"/>
    </source>
</evidence>
<reference evidence="8" key="2">
    <citation type="submission" date="2015-01" db="EMBL/GenBank/DDBJ databases">
        <title>Evolutionary Origins and Diversification of the Mycorrhizal Mutualists.</title>
        <authorList>
            <consortium name="DOE Joint Genome Institute"/>
            <consortium name="Mycorrhizal Genomics Consortium"/>
            <person name="Kohler A."/>
            <person name="Kuo A."/>
            <person name="Nagy L.G."/>
            <person name="Floudas D."/>
            <person name="Copeland A."/>
            <person name="Barry K.W."/>
            <person name="Cichocki N."/>
            <person name="Veneault-Fourrey C."/>
            <person name="LaButti K."/>
            <person name="Lindquist E.A."/>
            <person name="Lipzen A."/>
            <person name="Lundell T."/>
            <person name="Morin E."/>
            <person name="Murat C."/>
            <person name="Riley R."/>
            <person name="Ohm R."/>
            <person name="Sun H."/>
            <person name="Tunlid A."/>
            <person name="Henrissat B."/>
            <person name="Grigoriev I.V."/>
            <person name="Hibbett D.S."/>
            <person name="Martin F."/>
        </authorList>
    </citation>
    <scope>NUCLEOTIDE SEQUENCE [LARGE SCALE GENOMIC DNA]</scope>
    <source>
        <strain evidence="8">F 1598</strain>
    </source>
</reference>
<feature type="domain" description="MYND-type" evidence="6">
    <location>
        <begin position="148"/>
        <end position="191"/>
    </location>
</feature>
<dbReference type="PROSITE" id="PS01360">
    <property type="entry name" value="ZF_MYND_1"/>
    <property type="match status" value="1"/>
</dbReference>
<organism evidence="7 8">
    <name type="scientific">Piloderma croceum (strain F 1598)</name>
    <dbReference type="NCBI Taxonomy" id="765440"/>
    <lineage>
        <taxon>Eukaryota</taxon>
        <taxon>Fungi</taxon>
        <taxon>Dikarya</taxon>
        <taxon>Basidiomycota</taxon>
        <taxon>Agaricomycotina</taxon>
        <taxon>Agaricomycetes</taxon>
        <taxon>Agaricomycetidae</taxon>
        <taxon>Atheliales</taxon>
        <taxon>Atheliaceae</taxon>
        <taxon>Piloderma</taxon>
    </lineage>
</organism>
<evidence type="ECO:0000259" key="6">
    <source>
        <dbReference type="PROSITE" id="PS50865"/>
    </source>
</evidence>
<keyword evidence="1" id="KW-0479">Metal-binding</keyword>
<evidence type="ECO:0000256" key="5">
    <source>
        <dbReference type="SAM" id="MobiDB-lite"/>
    </source>
</evidence>
<dbReference type="AlphaFoldDB" id="A0A0C3F0H6"/>
<dbReference type="STRING" id="765440.A0A0C3F0H6"/>
<evidence type="ECO:0000256" key="3">
    <source>
        <dbReference type="ARBA" id="ARBA00022833"/>
    </source>
</evidence>
<dbReference type="OrthoDB" id="265717at2759"/>
<protein>
    <recommendedName>
        <fullName evidence="6">MYND-type domain-containing protein</fullName>
    </recommendedName>
</protein>
<accession>A0A0C3F0H6</accession>
<dbReference type="Pfam" id="PF01753">
    <property type="entry name" value="zf-MYND"/>
    <property type="match status" value="1"/>
</dbReference>
<dbReference type="Proteomes" id="UP000054166">
    <property type="component" value="Unassembled WGS sequence"/>
</dbReference>
<dbReference type="Gene3D" id="6.10.140.2220">
    <property type="match status" value="1"/>
</dbReference>
<keyword evidence="8" id="KW-1185">Reference proteome</keyword>
<dbReference type="SUPFAM" id="SSF144232">
    <property type="entry name" value="HIT/MYND zinc finger-like"/>
    <property type="match status" value="1"/>
</dbReference>
<dbReference type="GO" id="GO:0008270">
    <property type="term" value="F:zinc ion binding"/>
    <property type="evidence" value="ECO:0007669"/>
    <property type="project" value="UniProtKB-KW"/>
</dbReference>
<dbReference type="HOGENOM" id="CLU_076139_1_1_1"/>
<reference evidence="7 8" key="1">
    <citation type="submission" date="2014-04" db="EMBL/GenBank/DDBJ databases">
        <authorList>
            <consortium name="DOE Joint Genome Institute"/>
            <person name="Kuo A."/>
            <person name="Tarkka M."/>
            <person name="Buscot F."/>
            <person name="Kohler A."/>
            <person name="Nagy L.G."/>
            <person name="Floudas D."/>
            <person name="Copeland A."/>
            <person name="Barry K.W."/>
            <person name="Cichocki N."/>
            <person name="Veneault-Fourrey C."/>
            <person name="LaButti K."/>
            <person name="Lindquist E.A."/>
            <person name="Lipzen A."/>
            <person name="Lundell T."/>
            <person name="Morin E."/>
            <person name="Murat C."/>
            <person name="Sun H."/>
            <person name="Tunlid A."/>
            <person name="Henrissat B."/>
            <person name="Grigoriev I.V."/>
            <person name="Hibbett D.S."/>
            <person name="Martin F."/>
            <person name="Nordberg H.P."/>
            <person name="Cantor M.N."/>
            <person name="Hua S.X."/>
        </authorList>
    </citation>
    <scope>NUCLEOTIDE SEQUENCE [LARGE SCALE GENOMIC DNA]</scope>
    <source>
        <strain evidence="7 8">F 1598</strain>
    </source>
</reference>
<dbReference type="PROSITE" id="PS50865">
    <property type="entry name" value="ZF_MYND_2"/>
    <property type="match status" value="1"/>
</dbReference>
<keyword evidence="3" id="KW-0862">Zinc</keyword>
<evidence type="ECO:0000256" key="4">
    <source>
        <dbReference type="PROSITE-ProRule" id="PRU00134"/>
    </source>
</evidence>
<sequence>MLPSPSSNLRNTVTFPPFSDLPAEEDINPRYYSEDPRTCIYRPNRHWAFMGEIVDVTMFIRLRIDVKDKSGRVLPVWVHTDDRGTDLAQQCQQGYTLILTYAERHYFMDGDAGIRLEEGASVKVVPYSMAELIGANDIMFEEGRMEKCACCGTKESDTTEALKWCSKCKSAFYCGKECQIKVWGEGHKKDCKVIAAVKWFTDKDWERFEGWWDRRIPQQRAPKPMMTAYVMGDNGKLEPI</sequence>
<gene>
    <name evidence="7" type="ORF">PILCRDRAFT_727497</name>
</gene>
<evidence type="ECO:0000256" key="2">
    <source>
        <dbReference type="ARBA" id="ARBA00022771"/>
    </source>
</evidence>
<evidence type="ECO:0000256" key="1">
    <source>
        <dbReference type="ARBA" id="ARBA00022723"/>
    </source>
</evidence>
<dbReference type="EMBL" id="KN833081">
    <property type="protein sequence ID" value="KIM73481.1"/>
    <property type="molecule type" value="Genomic_DNA"/>
</dbReference>
<feature type="compositionally biased region" description="Polar residues" evidence="5">
    <location>
        <begin position="1"/>
        <end position="14"/>
    </location>
</feature>
<proteinExistence type="predicted"/>
<name>A0A0C3F0H6_PILCF</name>